<dbReference type="InterPro" id="IPR057564">
    <property type="entry name" value="HEAT_ATR"/>
</dbReference>
<dbReference type="GO" id="GO:0005634">
    <property type="term" value="C:nucleus"/>
    <property type="evidence" value="ECO:0007669"/>
    <property type="project" value="UniProtKB-SubCell"/>
</dbReference>
<keyword evidence="6" id="KW-0547">Nucleotide-binding</keyword>
<dbReference type="GO" id="GO:0004674">
    <property type="term" value="F:protein serine/threonine kinase activity"/>
    <property type="evidence" value="ECO:0007669"/>
    <property type="project" value="UniProtKB-KW"/>
</dbReference>
<dbReference type="Gene3D" id="1.10.1070.11">
    <property type="entry name" value="Phosphatidylinositol 3-/4-kinase, catalytic domain"/>
    <property type="match status" value="1"/>
</dbReference>
<dbReference type="InterPro" id="IPR056802">
    <property type="entry name" value="ATR-like_M-HEAT"/>
</dbReference>
<dbReference type="InterPro" id="IPR011009">
    <property type="entry name" value="Kinase-like_dom_sf"/>
</dbReference>
<name>A0A7T8GS51_CALRO</name>
<evidence type="ECO:0000256" key="10">
    <source>
        <dbReference type="ARBA" id="ARBA00023204"/>
    </source>
</evidence>
<evidence type="ECO:0000256" key="12">
    <source>
        <dbReference type="SAM" id="SignalP"/>
    </source>
</evidence>
<reference evidence="16" key="1">
    <citation type="submission" date="2021-01" db="EMBL/GenBank/DDBJ databases">
        <title>Caligus Genome Assembly.</title>
        <authorList>
            <person name="Gallardo-Escarate C."/>
        </authorList>
    </citation>
    <scope>NUCLEOTIDE SEQUENCE [LARGE SCALE GENOMIC DNA]</scope>
</reference>
<evidence type="ECO:0000256" key="11">
    <source>
        <dbReference type="ARBA" id="ARBA00023242"/>
    </source>
</evidence>
<feature type="domain" description="PI3K/PI4K catalytic" evidence="13">
    <location>
        <begin position="714"/>
        <end position="1025"/>
    </location>
</feature>
<keyword evidence="5" id="KW-0808">Transferase</keyword>
<dbReference type="GO" id="GO:0000077">
    <property type="term" value="P:DNA damage checkpoint signaling"/>
    <property type="evidence" value="ECO:0007669"/>
    <property type="project" value="TreeGrafter"/>
</dbReference>
<evidence type="ECO:0000259" key="14">
    <source>
        <dbReference type="PROSITE" id="PS51189"/>
    </source>
</evidence>
<keyword evidence="4" id="KW-0723">Serine/threonine-protein kinase</keyword>
<evidence type="ECO:0000256" key="9">
    <source>
        <dbReference type="ARBA" id="ARBA00022840"/>
    </source>
</evidence>
<dbReference type="SUPFAM" id="SSF56112">
    <property type="entry name" value="Protein kinase-like (PK-like)"/>
    <property type="match status" value="1"/>
</dbReference>
<dbReference type="GO" id="GO:0000723">
    <property type="term" value="P:telomere maintenance"/>
    <property type="evidence" value="ECO:0007669"/>
    <property type="project" value="TreeGrafter"/>
</dbReference>
<dbReference type="OrthoDB" id="381190at2759"/>
<evidence type="ECO:0000256" key="6">
    <source>
        <dbReference type="ARBA" id="ARBA00022741"/>
    </source>
</evidence>
<keyword evidence="9" id="KW-0067">ATP-binding</keyword>
<feature type="domain" description="FAT" evidence="14">
    <location>
        <begin position="104"/>
        <end position="637"/>
    </location>
</feature>
<comment type="subcellular location">
    <subcellularLocation>
        <location evidence="1">Nucleus</location>
    </subcellularLocation>
</comment>
<keyword evidence="10" id="KW-0234">DNA repair</keyword>
<dbReference type="InterPro" id="IPR036940">
    <property type="entry name" value="PI3/4_kinase_cat_sf"/>
</dbReference>
<accession>A0A7T8GS51</accession>
<evidence type="ECO:0000313" key="15">
    <source>
        <dbReference type="EMBL" id="QQP36516.1"/>
    </source>
</evidence>
<evidence type="ECO:0000256" key="8">
    <source>
        <dbReference type="ARBA" id="ARBA00022777"/>
    </source>
</evidence>
<dbReference type="Pfam" id="PF00454">
    <property type="entry name" value="PI3_PI4_kinase"/>
    <property type="match status" value="1"/>
</dbReference>
<dbReference type="EC" id="2.7.11.1" evidence="3"/>
<keyword evidence="11" id="KW-0539">Nucleus</keyword>
<dbReference type="InterPro" id="IPR000403">
    <property type="entry name" value="PI3/4_kinase_cat_dom"/>
</dbReference>
<evidence type="ECO:0000256" key="4">
    <source>
        <dbReference type="ARBA" id="ARBA00022527"/>
    </source>
</evidence>
<dbReference type="InterPro" id="IPR014009">
    <property type="entry name" value="PIK_FAT"/>
</dbReference>
<evidence type="ECO:0000256" key="7">
    <source>
        <dbReference type="ARBA" id="ARBA00022763"/>
    </source>
</evidence>
<dbReference type="AlphaFoldDB" id="A0A7T8GS51"/>
<proteinExistence type="inferred from homology"/>
<evidence type="ECO:0000256" key="5">
    <source>
        <dbReference type="ARBA" id="ARBA00022679"/>
    </source>
</evidence>
<dbReference type="GO" id="GO:0006281">
    <property type="term" value="P:DNA repair"/>
    <property type="evidence" value="ECO:0007669"/>
    <property type="project" value="UniProtKB-KW"/>
</dbReference>
<protein>
    <recommendedName>
        <fullName evidence="3">non-specific serine/threonine protein kinase</fullName>
        <ecNumber evidence="3">2.7.11.1</ecNumber>
    </recommendedName>
</protein>
<evidence type="ECO:0000256" key="3">
    <source>
        <dbReference type="ARBA" id="ARBA00012513"/>
    </source>
</evidence>
<dbReference type="Pfam" id="PF23593">
    <property type="entry name" value="HEAT_ATR"/>
    <property type="match status" value="1"/>
</dbReference>
<keyword evidence="16" id="KW-1185">Reference proteome</keyword>
<gene>
    <name evidence="15" type="ORF">FKW44_021645</name>
</gene>
<evidence type="ECO:0000313" key="16">
    <source>
        <dbReference type="Proteomes" id="UP000595437"/>
    </source>
</evidence>
<evidence type="ECO:0000256" key="2">
    <source>
        <dbReference type="ARBA" id="ARBA00010769"/>
    </source>
</evidence>
<dbReference type="PROSITE" id="PS50290">
    <property type="entry name" value="PI3_4_KINASE_3"/>
    <property type="match status" value="1"/>
</dbReference>
<dbReference type="Proteomes" id="UP000595437">
    <property type="component" value="Chromosome 16"/>
</dbReference>
<dbReference type="PROSITE" id="PS51189">
    <property type="entry name" value="FAT"/>
    <property type="match status" value="1"/>
</dbReference>
<organism evidence="15 16">
    <name type="scientific">Caligus rogercresseyi</name>
    <name type="common">Sea louse</name>
    <dbReference type="NCBI Taxonomy" id="217165"/>
    <lineage>
        <taxon>Eukaryota</taxon>
        <taxon>Metazoa</taxon>
        <taxon>Ecdysozoa</taxon>
        <taxon>Arthropoda</taxon>
        <taxon>Crustacea</taxon>
        <taxon>Multicrustacea</taxon>
        <taxon>Hexanauplia</taxon>
        <taxon>Copepoda</taxon>
        <taxon>Siphonostomatoida</taxon>
        <taxon>Caligidae</taxon>
        <taxon>Caligus</taxon>
    </lineage>
</organism>
<dbReference type="CDD" id="cd00892">
    <property type="entry name" value="PIKKc_ATR"/>
    <property type="match status" value="1"/>
</dbReference>
<dbReference type="InterPro" id="IPR003151">
    <property type="entry name" value="PIK-rel_kinase_FAT"/>
</dbReference>
<keyword evidence="7" id="KW-0227">DNA damage</keyword>
<keyword evidence="12" id="KW-0732">Signal</keyword>
<dbReference type="SMART" id="SM00146">
    <property type="entry name" value="PI3Kc"/>
    <property type="match status" value="1"/>
</dbReference>
<dbReference type="PANTHER" id="PTHR11139:SF69">
    <property type="entry name" value="SERINE_THREONINE-PROTEIN KINASE ATR"/>
    <property type="match status" value="1"/>
</dbReference>
<dbReference type="Pfam" id="PF25030">
    <property type="entry name" value="M-HEAT_ATR"/>
    <property type="match status" value="1"/>
</dbReference>
<sequence length="1045" mass="120712">DILVAKFLLPFIIIEILIQSPLSGIEADRIYLETMEVVESDSVFKRDAITVIFSVLDLCNSFIRKRYELMAGKMKKMDAPDKLKAKDVEYSAVSSFVKRIPSKLMARSSFECHAYSRSLMHYEHYLSYERNGSLDNQEDLFMLQRLYGALEESDFVVGVSKSRKTDASPEARIHSYEATGNYMDALAVYESLGKVCPGMVRCYLEMDQPNTAYVLSKSFERGDDLSDLRYEAAWRLSQWEDIAEDVKEPSWEKDLARLLRHVWKKDKDSFSSLLVESRKRGSYSHSYKHIVRLQMLHEIESLASNYVFSKSDVDEDLLMLLRTRLEFGQYSLAHQESILQLRKTIFSMSLEFNKDNSKFHRIQKELIWTATTAAKVARKAGQSQKAFNLLTDVSKAFGHSNNNMHIGLEEAKLCWMRGESNRGVEILKKIIVDAPSFCEKKNQDDLVLLAEAKLLLARYLDDGASLDGESVTSFYKDARDALPGYESAFYYSAKFFYKVIEKNYQESNLDSKGDFVYHVIALYGRAIIYGCNSLHEALPRILSLWLDFGARMVSVDPQEARVYYESMSTNLDRINKVMSKMTDKWPSYYLLTAFPQLTSRMCHPHPTCWQNLKKILVKVFNNRPQHAFWHLVAHSKSSHALRRQRASEYFPEDAKRFTDGLLELCTKNLDVRGKVFQIMMPITRNMTMMLPTCSETSKSQHNPFPSGLIYFEKPDDSLTVMKSLVRPKRISFWGSTGKKHSFLCKPKDDLRRDCRLIDFNSLLNILLNKDPESRRRELHIRTYTVFPLDELNGIIEWMEDLVLFRHVLLALYEEKIGSKAILRMEDYKLYETSRTDFDKNMRNFQALKRRFSPPVFGEWFIRNFPDPQSWYASRLAYVRTTAVMSMVCYLFGLGDRHGENIMFDSKNGDTVHVDLNCLFNKGDTLAIPEVVPFRLTQNMVHAMGPLGVEGPFRIACETSLNLMRKEKDVLTSTIRPFAFDPLLDWMPRTSKGKGSTPKGEDENEKAVEALKNIENRLKGYIVCRKKNNRKTTSSMPLSVSGQWTS</sequence>
<dbReference type="GO" id="GO:0005524">
    <property type="term" value="F:ATP binding"/>
    <property type="evidence" value="ECO:0007669"/>
    <property type="project" value="UniProtKB-KW"/>
</dbReference>
<evidence type="ECO:0000256" key="1">
    <source>
        <dbReference type="ARBA" id="ARBA00004123"/>
    </source>
</evidence>
<evidence type="ECO:0000259" key="13">
    <source>
        <dbReference type="PROSITE" id="PS50290"/>
    </source>
</evidence>
<dbReference type="Gene3D" id="3.30.1010.10">
    <property type="entry name" value="Phosphatidylinositol 3-kinase Catalytic Subunit, Chain A, domain 4"/>
    <property type="match status" value="1"/>
</dbReference>
<comment type="similarity">
    <text evidence="2">Belongs to the PI3/PI4-kinase family. ATM subfamily.</text>
</comment>
<dbReference type="EMBL" id="CP045905">
    <property type="protein sequence ID" value="QQP36516.1"/>
    <property type="molecule type" value="Genomic_DNA"/>
</dbReference>
<feature type="non-terminal residue" evidence="15">
    <location>
        <position position="1045"/>
    </location>
</feature>
<keyword evidence="8" id="KW-0418">Kinase</keyword>
<dbReference type="InterPro" id="IPR050517">
    <property type="entry name" value="DDR_Repair_Kinase"/>
</dbReference>
<feature type="chain" id="PRO_5030550048" description="non-specific serine/threonine protein kinase" evidence="12">
    <location>
        <begin position="28"/>
        <end position="1045"/>
    </location>
</feature>
<dbReference type="GO" id="GO:0005694">
    <property type="term" value="C:chromosome"/>
    <property type="evidence" value="ECO:0007669"/>
    <property type="project" value="TreeGrafter"/>
</dbReference>
<dbReference type="PANTHER" id="PTHR11139">
    <property type="entry name" value="ATAXIA TELANGIECTASIA MUTATED ATM -RELATED"/>
    <property type="match status" value="1"/>
</dbReference>
<dbReference type="Pfam" id="PF02259">
    <property type="entry name" value="FAT"/>
    <property type="match status" value="1"/>
</dbReference>
<feature type="signal peptide" evidence="12">
    <location>
        <begin position="1"/>
        <end position="27"/>
    </location>
</feature>